<name>A0A7I8DMB9_9FIRM</name>
<protein>
    <submittedName>
        <fullName evidence="2">Glyoxalase/bleomycin resistance/dioxygenase family protein</fullName>
    </submittedName>
</protein>
<dbReference type="AlphaFoldDB" id="A0A7I8DMB9"/>
<reference evidence="2 3" key="2">
    <citation type="submission" date="2020-08" db="EMBL/GenBank/DDBJ databases">
        <authorList>
            <person name="Ueki A."/>
            <person name="Tonouchi A."/>
        </authorList>
    </citation>
    <scope>NUCLEOTIDE SEQUENCE [LARGE SCALE GENOMIC DNA]</scope>
    <source>
        <strain evidence="2 3">CTTW</strain>
    </source>
</reference>
<keyword evidence="3" id="KW-1185">Reference proteome</keyword>
<dbReference type="PANTHER" id="PTHR35908">
    <property type="entry name" value="HYPOTHETICAL FUSION PROTEIN"/>
    <property type="match status" value="1"/>
</dbReference>
<dbReference type="GO" id="GO:0051213">
    <property type="term" value="F:dioxygenase activity"/>
    <property type="evidence" value="ECO:0007669"/>
    <property type="project" value="UniProtKB-KW"/>
</dbReference>
<organism evidence="2 3">
    <name type="scientific">Anaerocolumna chitinilytica</name>
    <dbReference type="NCBI Taxonomy" id="1727145"/>
    <lineage>
        <taxon>Bacteria</taxon>
        <taxon>Bacillati</taxon>
        <taxon>Bacillota</taxon>
        <taxon>Clostridia</taxon>
        <taxon>Lachnospirales</taxon>
        <taxon>Lachnospiraceae</taxon>
        <taxon>Anaerocolumna</taxon>
    </lineage>
</organism>
<sequence>MRKPGIIKIDKIVLECKDPVELSDFYIKLLGWEKGYDNNDFIIIGSETGNIDIGFQKNTDFIAPKWPDVEGEQQMMLHLDFCVAASEHQEWVEYAIYCGAKKADFQYSKDWTVMIDPEGHPFCIDPS</sequence>
<dbReference type="Pfam" id="PF18029">
    <property type="entry name" value="Glyoxalase_6"/>
    <property type="match status" value="1"/>
</dbReference>
<dbReference type="Gene3D" id="3.10.180.10">
    <property type="entry name" value="2,3-Dihydroxybiphenyl 1,2-Dioxygenase, domain 1"/>
    <property type="match status" value="1"/>
</dbReference>
<keyword evidence="2" id="KW-0560">Oxidoreductase</keyword>
<dbReference type="Proteomes" id="UP000515703">
    <property type="component" value="Chromosome"/>
</dbReference>
<evidence type="ECO:0000313" key="2">
    <source>
        <dbReference type="EMBL" id="BCJ99462.1"/>
    </source>
</evidence>
<accession>A0A7I8DMB9</accession>
<reference evidence="2 3" key="1">
    <citation type="submission" date="2020-08" db="EMBL/GenBank/DDBJ databases">
        <title>Draft genome sequencing of an Anaerocolumna strain isolated from anoxic soil subjected to BSD treatment.</title>
        <authorList>
            <person name="Uek A."/>
            <person name="Tonouchi A."/>
        </authorList>
    </citation>
    <scope>NUCLEOTIDE SEQUENCE [LARGE SCALE GENOMIC DNA]</scope>
    <source>
        <strain evidence="2 3">CTTW</strain>
    </source>
</reference>
<dbReference type="InterPro" id="IPR029068">
    <property type="entry name" value="Glyas_Bleomycin-R_OHBP_Dase"/>
</dbReference>
<evidence type="ECO:0000259" key="1">
    <source>
        <dbReference type="Pfam" id="PF18029"/>
    </source>
</evidence>
<dbReference type="EMBL" id="AP023368">
    <property type="protein sequence ID" value="BCJ99462.1"/>
    <property type="molecule type" value="Genomic_DNA"/>
</dbReference>
<feature type="domain" description="Glyoxalase-like" evidence="1">
    <location>
        <begin position="12"/>
        <end position="124"/>
    </location>
</feature>
<proteinExistence type="predicted"/>
<dbReference type="InterPro" id="IPR041581">
    <property type="entry name" value="Glyoxalase_6"/>
</dbReference>
<evidence type="ECO:0000313" key="3">
    <source>
        <dbReference type="Proteomes" id="UP000515703"/>
    </source>
</evidence>
<keyword evidence="2" id="KW-0223">Dioxygenase</keyword>
<dbReference type="RefSeq" id="WP_185255230.1">
    <property type="nucleotide sequence ID" value="NZ_AP023368.1"/>
</dbReference>
<dbReference type="SUPFAM" id="SSF54593">
    <property type="entry name" value="Glyoxalase/Bleomycin resistance protein/Dihydroxybiphenyl dioxygenase"/>
    <property type="match status" value="1"/>
</dbReference>
<dbReference type="KEGG" id="acht:bsdcttw_25030"/>
<dbReference type="PANTHER" id="PTHR35908:SF1">
    <property type="entry name" value="CONSERVED PROTEIN"/>
    <property type="match status" value="1"/>
</dbReference>
<gene>
    <name evidence="2" type="ORF">bsdcttw_25030</name>
</gene>